<gene>
    <name evidence="1" type="ORF">IFM89_017928</name>
</gene>
<dbReference type="Pfam" id="PF00560">
    <property type="entry name" value="LRR_1"/>
    <property type="match status" value="1"/>
</dbReference>
<dbReference type="InterPro" id="IPR001611">
    <property type="entry name" value="Leu-rich_rpt"/>
</dbReference>
<dbReference type="EMBL" id="JADFTS010000005">
    <property type="protein sequence ID" value="KAF9605585.1"/>
    <property type="molecule type" value="Genomic_DNA"/>
</dbReference>
<dbReference type="Gene3D" id="3.80.10.10">
    <property type="entry name" value="Ribonuclease Inhibitor"/>
    <property type="match status" value="1"/>
</dbReference>
<proteinExistence type="predicted"/>
<dbReference type="AlphaFoldDB" id="A0A835HRD4"/>
<dbReference type="InterPro" id="IPR032675">
    <property type="entry name" value="LRR_dom_sf"/>
</dbReference>
<keyword evidence="2" id="KW-1185">Reference proteome</keyword>
<reference evidence="1 2" key="1">
    <citation type="submission" date="2020-10" db="EMBL/GenBank/DDBJ databases">
        <title>The Coptis chinensis genome and diversification of protoberbering-type alkaloids.</title>
        <authorList>
            <person name="Wang B."/>
            <person name="Shu S."/>
            <person name="Song C."/>
            <person name="Liu Y."/>
        </authorList>
    </citation>
    <scope>NUCLEOTIDE SEQUENCE [LARGE SCALE GENOMIC DNA]</scope>
    <source>
        <strain evidence="1">HL-2020</strain>
        <tissue evidence="1">Leaf</tissue>
    </source>
</reference>
<organism evidence="1 2">
    <name type="scientific">Coptis chinensis</name>
    <dbReference type="NCBI Taxonomy" id="261450"/>
    <lineage>
        <taxon>Eukaryota</taxon>
        <taxon>Viridiplantae</taxon>
        <taxon>Streptophyta</taxon>
        <taxon>Embryophyta</taxon>
        <taxon>Tracheophyta</taxon>
        <taxon>Spermatophyta</taxon>
        <taxon>Magnoliopsida</taxon>
        <taxon>Ranunculales</taxon>
        <taxon>Ranunculaceae</taxon>
        <taxon>Coptidoideae</taxon>
        <taxon>Coptis</taxon>
    </lineage>
</organism>
<comment type="caution">
    <text evidence="1">The sequence shown here is derived from an EMBL/GenBank/DDBJ whole genome shotgun (WGS) entry which is preliminary data.</text>
</comment>
<protein>
    <submittedName>
        <fullName evidence="1">Uncharacterized protein</fullName>
    </submittedName>
</protein>
<dbReference type="Proteomes" id="UP000631114">
    <property type="component" value="Unassembled WGS sequence"/>
</dbReference>
<name>A0A835HRD4_9MAGN</name>
<dbReference type="SUPFAM" id="SSF52058">
    <property type="entry name" value="L domain-like"/>
    <property type="match status" value="1"/>
</dbReference>
<evidence type="ECO:0000313" key="2">
    <source>
        <dbReference type="Proteomes" id="UP000631114"/>
    </source>
</evidence>
<evidence type="ECO:0000313" key="1">
    <source>
        <dbReference type="EMBL" id="KAF9605585.1"/>
    </source>
</evidence>
<dbReference type="OrthoDB" id="676979at2759"/>
<sequence length="96" mass="11100">MSCLQVLNLRNNSLEGRIPNALFNLSSLRILDLSINHLTGYPWKWHKRGTGHVDCLCPTELPKFDDPVDIVMACQQEEAKCPEFKNTEEHLEFELF</sequence>
<accession>A0A835HRD4</accession>